<proteinExistence type="predicted"/>
<dbReference type="EMBL" id="GBRH01167736">
    <property type="protein sequence ID" value="JAE30160.1"/>
    <property type="molecule type" value="Transcribed_RNA"/>
</dbReference>
<evidence type="ECO:0000313" key="2">
    <source>
        <dbReference type="EMBL" id="JAE30160.1"/>
    </source>
</evidence>
<keyword evidence="1" id="KW-1133">Transmembrane helix</keyword>
<name>A0A0A9GYW9_ARUDO</name>
<protein>
    <submittedName>
        <fullName evidence="2">Uncharacterized protein</fullName>
    </submittedName>
</protein>
<keyword evidence="1" id="KW-0812">Transmembrane</keyword>
<organism evidence="2">
    <name type="scientific">Arundo donax</name>
    <name type="common">Giant reed</name>
    <name type="synonym">Donax arundinaceus</name>
    <dbReference type="NCBI Taxonomy" id="35708"/>
    <lineage>
        <taxon>Eukaryota</taxon>
        <taxon>Viridiplantae</taxon>
        <taxon>Streptophyta</taxon>
        <taxon>Embryophyta</taxon>
        <taxon>Tracheophyta</taxon>
        <taxon>Spermatophyta</taxon>
        <taxon>Magnoliopsida</taxon>
        <taxon>Liliopsida</taxon>
        <taxon>Poales</taxon>
        <taxon>Poaceae</taxon>
        <taxon>PACMAD clade</taxon>
        <taxon>Arundinoideae</taxon>
        <taxon>Arundineae</taxon>
        <taxon>Arundo</taxon>
    </lineage>
</organism>
<dbReference type="AlphaFoldDB" id="A0A0A9GYW9"/>
<sequence length="45" mass="5601">MIPLWEPHQANKQFYMIVYSDLTHFLIVYVRIWVWMGIMLKKTRC</sequence>
<keyword evidence="1" id="KW-0472">Membrane</keyword>
<reference evidence="2" key="1">
    <citation type="submission" date="2014-09" db="EMBL/GenBank/DDBJ databases">
        <authorList>
            <person name="Magalhaes I.L.F."/>
            <person name="Oliveira U."/>
            <person name="Santos F.R."/>
            <person name="Vidigal T.H.D.A."/>
            <person name="Brescovit A.D."/>
            <person name="Santos A.J."/>
        </authorList>
    </citation>
    <scope>NUCLEOTIDE SEQUENCE</scope>
    <source>
        <tissue evidence="2">Shoot tissue taken approximately 20 cm above the soil surface</tissue>
    </source>
</reference>
<accession>A0A0A9GYW9</accession>
<evidence type="ECO:0000256" key="1">
    <source>
        <dbReference type="SAM" id="Phobius"/>
    </source>
</evidence>
<feature type="transmembrane region" description="Helical" evidence="1">
    <location>
        <begin position="14"/>
        <end position="34"/>
    </location>
</feature>
<reference evidence="2" key="2">
    <citation type="journal article" date="2015" name="Data Brief">
        <title>Shoot transcriptome of the giant reed, Arundo donax.</title>
        <authorList>
            <person name="Barrero R.A."/>
            <person name="Guerrero F.D."/>
            <person name="Moolhuijzen P."/>
            <person name="Goolsby J.A."/>
            <person name="Tidwell J."/>
            <person name="Bellgard S.E."/>
            <person name="Bellgard M.I."/>
        </authorList>
    </citation>
    <scope>NUCLEOTIDE SEQUENCE</scope>
    <source>
        <tissue evidence="2">Shoot tissue taken approximately 20 cm above the soil surface</tissue>
    </source>
</reference>